<comment type="caution">
    <text evidence="2">The sequence shown here is derived from an EMBL/GenBank/DDBJ whole genome shotgun (WGS) entry which is preliminary data.</text>
</comment>
<reference evidence="2 3" key="1">
    <citation type="submission" date="2019-07" db="EMBL/GenBank/DDBJ databases">
        <authorList>
            <person name="Mohale T."/>
        </authorList>
    </citation>
    <scope>NUCLEOTIDE SEQUENCE [LARGE SCALE GENOMIC DNA]</scope>
    <source>
        <strain evidence="2 3">NTPn 189</strain>
    </source>
</reference>
<dbReference type="Gene3D" id="1.10.1220.10">
    <property type="entry name" value="Met repressor-like"/>
    <property type="match status" value="1"/>
</dbReference>
<proteinExistence type="predicted"/>
<feature type="domain" description="CopG-like ribbon-helix-helix" evidence="1">
    <location>
        <begin position="6"/>
        <end position="41"/>
    </location>
</feature>
<dbReference type="InterPro" id="IPR013321">
    <property type="entry name" value="Arc_rbn_hlx_hlx"/>
</dbReference>
<dbReference type="SUPFAM" id="SSF47598">
    <property type="entry name" value="Ribbon-helix-helix"/>
    <property type="match status" value="1"/>
</dbReference>
<dbReference type="InterPro" id="IPR010985">
    <property type="entry name" value="Ribbon_hlx_hlx"/>
</dbReference>
<evidence type="ECO:0000259" key="1">
    <source>
        <dbReference type="Pfam" id="PF07878"/>
    </source>
</evidence>
<organism evidence="2 3">
    <name type="scientific">Streptococcus pneumoniae</name>
    <dbReference type="NCBI Taxonomy" id="1313"/>
    <lineage>
        <taxon>Bacteria</taxon>
        <taxon>Bacillati</taxon>
        <taxon>Bacillota</taxon>
        <taxon>Bacilli</taxon>
        <taxon>Lactobacillales</taxon>
        <taxon>Streptococcaceae</taxon>
        <taxon>Streptococcus</taxon>
    </lineage>
</organism>
<dbReference type="EMBL" id="VMVH01000007">
    <property type="protein sequence ID" value="TVW29112.1"/>
    <property type="molecule type" value="Genomic_DNA"/>
</dbReference>
<gene>
    <name evidence="2" type="ORF">AZK02_00530</name>
</gene>
<protein>
    <submittedName>
        <fullName evidence="2">CopG family transcriptional regulator</fullName>
    </submittedName>
</protein>
<evidence type="ECO:0000313" key="3">
    <source>
        <dbReference type="Proteomes" id="UP000318940"/>
    </source>
</evidence>
<name>A0A5C8R868_STREE</name>
<accession>A0A5C8R868</accession>
<dbReference type="GO" id="GO:0006355">
    <property type="term" value="P:regulation of DNA-templated transcription"/>
    <property type="evidence" value="ECO:0007669"/>
    <property type="project" value="InterPro"/>
</dbReference>
<dbReference type="InterPro" id="IPR012869">
    <property type="entry name" value="RHH_5"/>
</dbReference>
<evidence type="ECO:0000313" key="2">
    <source>
        <dbReference type="EMBL" id="TVW29112.1"/>
    </source>
</evidence>
<sequence>MATQKKRIALSLADEVAKQLEEIAKEKGLSKSALVTVWIEQNQKGKR</sequence>
<dbReference type="Pfam" id="PF07878">
    <property type="entry name" value="RHH_5"/>
    <property type="match status" value="1"/>
</dbReference>
<dbReference type="AlphaFoldDB" id="A0A5C8R868"/>
<dbReference type="Proteomes" id="UP000318940">
    <property type="component" value="Unassembled WGS sequence"/>
</dbReference>